<dbReference type="InterPro" id="IPR055170">
    <property type="entry name" value="GFO_IDH_MocA-like_dom"/>
</dbReference>
<protein>
    <submittedName>
        <fullName evidence="5">Uncharacterized protein</fullName>
    </submittedName>
</protein>
<name>A0AA35QB42_9HYPO</name>
<dbReference type="AlphaFoldDB" id="A0AA35QB42"/>
<evidence type="ECO:0000259" key="4">
    <source>
        <dbReference type="Pfam" id="PF22725"/>
    </source>
</evidence>
<evidence type="ECO:0000313" key="6">
    <source>
        <dbReference type="Proteomes" id="UP001160390"/>
    </source>
</evidence>
<dbReference type="Gene3D" id="3.40.50.720">
    <property type="entry name" value="NAD(P)-binding Rossmann-like Domain"/>
    <property type="match status" value="1"/>
</dbReference>
<dbReference type="EMBL" id="CABFNP030001299">
    <property type="protein sequence ID" value="CAI6098762.1"/>
    <property type="molecule type" value="Genomic_DNA"/>
</dbReference>
<dbReference type="GO" id="GO:0000166">
    <property type="term" value="F:nucleotide binding"/>
    <property type="evidence" value="ECO:0007669"/>
    <property type="project" value="InterPro"/>
</dbReference>
<dbReference type="InterPro" id="IPR000683">
    <property type="entry name" value="Gfo/Idh/MocA-like_OxRdtase_N"/>
</dbReference>
<feature type="domain" description="Gfo/Idh/MocA-like oxidoreductase N-terminal" evidence="3">
    <location>
        <begin position="6"/>
        <end position="130"/>
    </location>
</feature>
<accession>A0AA35QB42</accession>
<dbReference type="Pfam" id="PF22725">
    <property type="entry name" value="GFO_IDH_MocA_C3"/>
    <property type="match status" value="1"/>
</dbReference>
<dbReference type="Pfam" id="PF01408">
    <property type="entry name" value="GFO_IDH_MocA"/>
    <property type="match status" value="1"/>
</dbReference>
<dbReference type="InterPro" id="IPR051317">
    <property type="entry name" value="Gfo/Idh/MocA_oxidoreduct"/>
</dbReference>
<evidence type="ECO:0000256" key="1">
    <source>
        <dbReference type="ARBA" id="ARBA00010928"/>
    </source>
</evidence>
<dbReference type="InterPro" id="IPR036291">
    <property type="entry name" value="NAD(P)-bd_dom_sf"/>
</dbReference>
<sequence>MSSAKIKLGIIGYGHSAKNFHLPFLVHVPEIEVYAIVQRTPPSPDHKAGEHCTIDFPTVKHYSEIDAFFNDPEIELVLVAVHAMYYEYGKRALLAGKNVIVEKAFTTTSKEAGDLMQTAKAVNKMVTVYHNRRFDGAFLTVKRLIKDGVLGEIIDFETRFDWDDPGWPSNWANVKKCIPGKGTLFGLGSDTAYQVLSLFGQPETVSAVFRAHRDGSRGSAIDDWHTLLLQYAAEKNQGMVATIRSTQISPMSKQLSFLVRGRQGSYIKFHHDVQEAQIAGRQFSSVLDPGFGQEDPSHFGELTTTTMYDPSYQAVNNSGRKARYTGNIPTERGNWRGYYQNIARFLRGQEELEVIAQHGRDVIKLFELARESARTGRCVPWNYSQLAMNICLQSAKEVKQNREMIYSV</sequence>
<dbReference type="GO" id="GO:0016491">
    <property type="term" value="F:oxidoreductase activity"/>
    <property type="evidence" value="ECO:0007669"/>
    <property type="project" value="UniProtKB-KW"/>
</dbReference>
<dbReference type="Gene3D" id="3.30.360.10">
    <property type="entry name" value="Dihydrodipicolinate Reductase, domain 2"/>
    <property type="match status" value="1"/>
</dbReference>
<keyword evidence="2" id="KW-0560">Oxidoreductase</keyword>
<reference evidence="5" key="1">
    <citation type="submission" date="2023-01" db="EMBL/GenBank/DDBJ databases">
        <authorList>
            <person name="Piombo E."/>
        </authorList>
    </citation>
    <scope>NUCLEOTIDE SEQUENCE</scope>
</reference>
<dbReference type="PANTHER" id="PTHR43708:SF5">
    <property type="entry name" value="CONSERVED EXPRESSED OXIDOREDUCTASE (EUROFUNG)-RELATED"/>
    <property type="match status" value="1"/>
</dbReference>
<feature type="domain" description="GFO/IDH/MocA-like oxidoreductase" evidence="4">
    <location>
        <begin position="138"/>
        <end position="266"/>
    </location>
</feature>
<gene>
    <name evidence="5" type="ORF">CCHLO57077_00002750</name>
</gene>
<comment type="caution">
    <text evidence="5">The sequence shown here is derived from an EMBL/GenBank/DDBJ whole genome shotgun (WGS) entry which is preliminary data.</text>
</comment>
<evidence type="ECO:0000259" key="3">
    <source>
        <dbReference type="Pfam" id="PF01408"/>
    </source>
</evidence>
<dbReference type="SUPFAM" id="SSF55347">
    <property type="entry name" value="Glyceraldehyde-3-phosphate dehydrogenase-like, C-terminal domain"/>
    <property type="match status" value="1"/>
</dbReference>
<evidence type="ECO:0000313" key="5">
    <source>
        <dbReference type="EMBL" id="CAI6098762.1"/>
    </source>
</evidence>
<dbReference type="PANTHER" id="PTHR43708">
    <property type="entry name" value="CONSERVED EXPRESSED OXIDOREDUCTASE (EUROFUNG)"/>
    <property type="match status" value="1"/>
</dbReference>
<keyword evidence="6" id="KW-1185">Reference proteome</keyword>
<dbReference type="SUPFAM" id="SSF51735">
    <property type="entry name" value="NAD(P)-binding Rossmann-fold domains"/>
    <property type="match status" value="1"/>
</dbReference>
<organism evidence="5 6">
    <name type="scientific">Clonostachys chloroleuca</name>
    <dbReference type="NCBI Taxonomy" id="1926264"/>
    <lineage>
        <taxon>Eukaryota</taxon>
        <taxon>Fungi</taxon>
        <taxon>Dikarya</taxon>
        <taxon>Ascomycota</taxon>
        <taxon>Pezizomycotina</taxon>
        <taxon>Sordariomycetes</taxon>
        <taxon>Hypocreomycetidae</taxon>
        <taxon>Hypocreales</taxon>
        <taxon>Bionectriaceae</taxon>
        <taxon>Clonostachys</taxon>
    </lineage>
</organism>
<dbReference type="Proteomes" id="UP001160390">
    <property type="component" value="Unassembled WGS sequence"/>
</dbReference>
<evidence type="ECO:0000256" key="2">
    <source>
        <dbReference type="ARBA" id="ARBA00023002"/>
    </source>
</evidence>
<proteinExistence type="inferred from homology"/>
<comment type="similarity">
    <text evidence="1">Belongs to the Gfo/Idh/MocA family.</text>
</comment>